<dbReference type="Proteomes" id="UP001241110">
    <property type="component" value="Unassembled WGS sequence"/>
</dbReference>
<organism evidence="1 2">
    <name type="scientific">Xanthocytophaga flava</name>
    <dbReference type="NCBI Taxonomy" id="3048013"/>
    <lineage>
        <taxon>Bacteria</taxon>
        <taxon>Pseudomonadati</taxon>
        <taxon>Bacteroidota</taxon>
        <taxon>Cytophagia</taxon>
        <taxon>Cytophagales</taxon>
        <taxon>Rhodocytophagaceae</taxon>
        <taxon>Xanthocytophaga</taxon>
    </lineage>
</organism>
<reference evidence="1" key="1">
    <citation type="submission" date="2023-05" db="EMBL/GenBank/DDBJ databases">
        <authorList>
            <person name="Zhang X."/>
        </authorList>
    </citation>
    <scope>NUCLEOTIDE SEQUENCE</scope>
    <source>
        <strain evidence="1">YF14B1</strain>
    </source>
</reference>
<dbReference type="RefSeq" id="WP_313981283.1">
    <property type="nucleotide sequence ID" value="NZ_JASJOS010000007.1"/>
</dbReference>
<gene>
    <name evidence="1" type="ORF">QNI16_17585</name>
</gene>
<name>A0AAE3QMY4_9BACT</name>
<protein>
    <submittedName>
        <fullName evidence="1">Uncharacterized protein</fullName>
    </submittedName>
</protein>
<dbReference type="AlphaFoldDB" id="A0AAE3QMY4"/>
<comment type="caution">
    <text evidence="1">The sequence shown here is derived from an EMBL/GenBank/DDBJ whole genome shotgun (WGS) entry which is preliminary data.</text>
</comment>
<evidence type="ECO:0000313" key="2">
    <source>
        <dbReference type="Proteomes" id="UP001241110"/>
    </source>
</evidence>
<accession>A0AAE3QMY4</accession>
<proteinExistence type="predicted"/>
<evidence type="ECO:0000313" key="1">
    <source>
        <dbReference type="EMBL" id="MDJ1482322.1"/>
    </source>
</evidence>
<sequence>MIDNSANDPELNGRYLGTISKDFVLVADAVKEASYAIRKRGFSDYPIFPVCTIELPIGQLLIRKYEVGTDWNYYASFLDEFIQRKIVEDEDVFKAAYKDPDEYCCLFVVDEEFTNFVFIPYPED</sequence>
<dbReference type="EMBL" id="JASJOS010000007">
    <property type="protein sequence ID" value="MDJ1482322.1"/>
    <property type="molecule type" value="Genomic_DNA"/>
</dbReference>